<name>A0A371D4X5_9APHY</name>
<dbReference type="EMBL" id="KZ857418">
    <property type="protein sequence ID" value="RDX47559.1"/>
    <property type="molecule type" value="Genomic_DNA"/>
</dbReference>
<evidence type="ECO:0000256" key="1">
    <source>
        <dbReference type="SAM" id="MobiDB-lite"/>
    </source>
</evidence>
<dbReference type="OrthoDB" id="2758170at2759"/>
<evidence type="ECO:0000313" key="3">
    <source>
        <dbReference type="Proteomes" id="UP000256964"/>
    </source>
</evidence>
<sequence length="586" mass="65123">MAGDDKKKRKAADKEAERQAKKARQDEKRRAQVQLRAVSRTVTKATEKPPPRALSVPPRAPSPPHRTSSPLTITSDAEQAHQPPRGRTRDRRARSLSGSRSSSSDSSLSPPSTPKRKRAQEVSGLGDDEVIQRWRALGSTIKIMEEDNKTRNVSKSISDYHNKARLVGRHIHPFINAHQALTFGLTYKEGDFDWDDEDDAMDEDEDEDEDADADEDADESPKEKRARELADKKELFYQYNALLKTMPDLKTDVHLLTDAELETLADFIQKGASKARGTDTSHLVNRIITYMQIADRKPKKGVPKLPPILTKALRGYGNYHTARALLPPSARESLDSDWETLCESILDKRLHIVAEDWPSFLFDIDMYETTDATLLDCLFRSPLFKMLYKSLWTGAVTAGMDGCRPEKVPGKSPIGVHYKLKEVTPRSLAYTAVLAREVLTAHDWSLMDLDFNNCDFFNSLVALFALPLSPWAKETLDWWSMEVYGNMSARTTKKLVGSRRTTAKAIHETLKAMASAAKKGKMVMRTASSPAPEPSDPLSSTPDRNSSSTLGSGLGSGFDFHAPEAEDTSDPPDADHVSSSSSSLAV</sequence>
<reference evidence="2 3" key="1">
    <citation type="journal article" date="2018" name="Biotechnol. Biofuels">
        <title>Integrative visual omics of the white-rot fungus Polyporus brumalis exposes the biotechnological potential of its oxidative enzymes for delignifying raw plant biomass.</title>
        <authorList>
            <person name="Miyauchi S."/>
            <person name="Rancon A."/>
            <person name="Drula E."/>
            <person name="Hage H."/>
            <person name="Chaduli D."/>
            <person name="Favel A."/>
            <person name="Grisel S."/>
            <person name="Henrissat B."/>
            <person name="Herpoel-Gimbert I."/>
            <person name="Ruiz-Duenas F.J."/>
            <person name="Chevret D."/>
            <person name="Hainaut M."/>
            <person name="Lin J."/>
            <person name="Wang M."/>
            <person name="Pangilinan J."/>
            <person name="Lipzen A."/>
            <person name="Lesage-Meessen L."/>
            <person name="Navarro D."/>
            <person name="Riley R."/>
            <person name="Grigoriev I.V."/>
            <person name="Zhou S."/>
            <person name="Raouche S."/>
            <person name="Rosso M.N."/>
        </authorList>
    </citation>
    <scope>NUCLEOTIDE SEQUENCE [LARGE SCALE GENOMIC DNA]</scope>
    <source>
        <strain evidence="2 3">BRFM 1820</strain>
    </source>
</reference>
<dbReference type="Proteomes" id="UP000256964">
    <property type="component" value="Unassembled WGS sequence"/>
</dbReference>
<feature type="region of interest" description="Disordered" evidence="1">
    <location>
        <begin position="194"/>
        <end position="227"/>
    </location>
</feature>
<dbReference type="STRING" id="139420.A0A371D4X5"/>
<feature type="compositionally biased region" description="Low complexity" evidence="1">
    <location>
        <begin position="95"/>
        <end position="110"/>
    </location>
</feature>
<feature type="compositionally biased region" description="Basic and acidic residues" evidence="1">
    <location>
        <begin position="1"/>
        <end position="30"/>
    </location>
</feature>
<protein>
    <submittedName>
        <fullName evidence="2">Uncharacterized protein</fullName>
    </submittedName>
</protein>
<accession>A0A371D4X5</accession>
<feature type="region of interest" description="Disordered" evidence="1">
    <location>
        <begin position="1"/>
        <end position="126"/>
    </location>
</feature>
<dbReference type="Pfam" id="PF20414">
    <property type="entry name" value="DUF6698"/>
    <property type="match status" value="1"/>
</dbReference>
<proteinExistence type="predicted"/>
<feature type="region of interest" description="Disordered" evidence="1">
    <location>
        <begin position="521"/>
        <end position="586"/>
    </location>
</feature>
<feature type="compositionally biased region" description="Basic residues" evidence="1">
    <location>
        <begin position="84"/>
        <end position="94"/>
    </location>
</feature>
<keyword evidence="3" id="KW-1185">Reference proteome</keyword>
<feature type="compositionally biased region" description="Polar residues" evidence="1">
    <location>
        <begin position="65"/>
        <end position="77"/>
    </location>
</feature>
<organism evidence="2 3">
    <name type="scientific">Lentinus brumalis</name>
    <dbReference type="NCBI Taxonomy" id="2498619"/>
    <lineage>
        <taxon>Eukaryota</taxon>
        <taxon>Fungi</taxon>
        <taxon>Dikarya</taxon>
        <taxon>Basidiomycota</taxon>
        <taxon>Agaricomycotina</taxon>
        <taxon>Agaricomycetes</taxon>
        <taxon>Polyporales</taxon>
        <taxon>Polyporaceae</taxon>
        <taxon>Lentinus</taxon>
    </lineage>
</organism>
<feature type="compositionally biased region" description="Acidic residues" evidence="1">
    <location>
        <begin position="194"/>
        <end position="218"/>
    </location>
</feature>
<dbReference type="AlphaFoldDB" id="A0A371D4X5"/>
<dbReference type="InterPro" id="IPR046521">
    <property type="entry name" value="DUF6698"/>
</dbReference>
<gene>
    <name evidence="2" type="ORF">OH76DRAFT_1484681</name>
</gene>
<evidence type="ECO:0000313" key="2">
    <source>
        <dbReference type="EMBL" id="RDX47559.1"/>
    </source>
</evidence>